<proteinExistence type="predicted"/>
<dbReference type="Proteomes" id="UP000182486">
    <property type="component" value="Unassembled WGS sequence"/>
</dbReference>
<comment type="caution">
    <text evidence="1">The sequence shown here is derived from an EMBL/GenBank/DDBJ whole genome shotgun (WGS) entry which is preliminary data.</text>
</comment>
<dbReference type="AlphaFoldDB" id="A0A1K0FAB8"/>
<evidence type="ECO:0000313" key="2">
    <source>
        <dbReference type="Proteomes" id="UP000182486"/>
    </source>
</evidence>
<dbReference type="EMBL" id="MEIA01000545">
    <property type="protein sequence ID" value="OJF09791.1"/>
    <property type="molecule type" value="Genomic_DNA"/>
</dbReference>
<gene>
    <name evidence="1" type="ORF">BG844_35560</name>
</gene>
<reference evidence="1 2" key="1">
    <citation type="submission" date="2016-09" db="EMBL/GenBank/DDBJ databases">
        <title>Couchioplanes caeruleus draft genome sequence.</title>
        <authorList>
            <person name="Sheehan J."/>
            <person name="Caffrey P."/>
        </authorList>
    </citation>
    <scope>NUCLEOTIDE SEQUENCE [LARGE SCALE GENOMIC DNA]</scope>
    <source>
        <strain evidence="1 2">DSM 43634</strain>
    </source>
</reference>
<keyword evidence="2" id="KW-1185">Reference proteome</keyword>
<protein>
    <submittedName>
        <fullName evidence="1">Uncharacterized protein</fullName>
    </submittedName>
</protein>
<evidence type="ECO:0000313" key="1">
    <source>
        <dbReference type="EMBL" id="OJF09791.1"/>
    </source>
</evidence>
<organism evidence="1 2">
    <name type="scientific">Couchioplanes caeruleus subsp. caeruleus</name>
    <dbReference type="NCBI Taxonomy" id="56427"/>
    <lineage>
        <taxon>Bacteria</taxon>
        <taxon>Bacillati</taxon>
        <taxon>Actinomycetota</taxon>
        <taxon>Actinomycetes</taxon>
        <taxon>Micromonosporales</taxon>
        <taxon>Micromonosporaceae</taxon>
        <taxon>Couchioplanes</taxon>
    </lineage>
</organism>
<accession>A0A1K0FAB8</accession>
<name>A0A1K0FAB8_9ACTN</name>
<dbReference type="RefSeq" id="WP_071809807.1">
    <property type="nucleotide sequence ID" value="NZ_MEIA01000545.1"/>
</dbReference>
<sequence>MNTETTPRTYRYFVSFTGSNHAGQVFGWKDLTLAEPITSGAVIEKGQDYLIKITSMIKVTLLTFQRFDTDTDTDADAGAGR</sequence>